<organism evidence="2">
    <name type="scientific">uncultured Caudovirales phage</name>
    <dbReference type="NCBI Taxonomy" id="2100421"/>
    <lineage>
        <taxon>Viruses</taxon>
        <taxon>Duplodnaviria</taxon>
        <taxon>Heunggongvirae</taxon>
        <taxon>Uroviricota</taxon>
        <taxon>Caudoviricetes</taxon>
        <taxon>Peduoviridae</taxon>
        <taxon>Maltschvirus</taxon>
        <taxon>Maltschvirus maltsch</taxon>
    </lineage>
</organism>
<reference evidence="2" key="1">
    <citation type="submission" date="2020-05" db="EMBL/GenBank/DDBJ databases">
        <authorList>
            <person name="Chiriac C."/>
            <person name="Salcher M."/>
            <person name="Ghai R."/>
            <person name="Kavagutti S V."/>
        </authorList>
    </citation>
    <scope>NUCLEOTIDE SEQUENCE</scope>
</reference>
<dbReference type="EMBL" id="LR797820">
    <property type="protein sequence ID" value="CAB4241024.1"/>
    <property type="molecule type" value="Genomic_DNA"/>
</dbReference>
<evidence type="ECO:0000313" key="3">
    <source>
        <dbReference type="EMBL" id="CAB5219304.1"/>
    </source>
</evidence>
<protein>
    <submittedName>
        <fullName evidence="2">Uncharacterized protein</fullName>
    </submittedName>
</protein>
<proteinExistence type="predicted"/>
<dbReference type="EMBL" id="LR798273">
    <property type="protein sequence ID" value="CAB5219304.1"/>
    <property type="molecule type" value="Genomic_DNA"/>
</dbReference>
<evidence type="ECO:0000256" key="1">
    <source>
        <dbReference type="SAM" id="MobiDB-lite"/>
    </source>
</evidence>
<evidence type="ECO:0000313" key="2">
    <source>
        <dbReference type="EMBL" id="CAB4241024.1"/>
    </source>
</evidence>
<name>A0A6J5T8D4_9CAUD</name>
<accession>A0A6J5T8D4</accession>
<gene>
    <name evidence="3" type="ORF">UFOVP228_52</name>
    <name evidence="2" type="ORF">UFOVP47_50</name>
</gene>
<feature type="compositionally biased region" description="Acidic residues" evidence="1">
    <location>
        <begin position="298"/>
        <end position="313"/>
    </location>
</feature>
<feature type="region of interest" description="Disordered" evidence="1">
    <location>
        <begin position="294"/>
        <end position="313"/>
    </location>
</feature>
<sequence>MSKTTFDRLSAALDDPDIPQAARFRVLHKVCGREPIPAAIDLDWKALLAAVRHARYSVVSNRATWKPETAELHQLYVDIMSSVIKKVEAAMVKLKPDGTPHTVRSFSAHQRKVNAERISAGQKPLGDCNAQWPSWVPPHIRHDLYQRFDTAYTQSGRTKGNRLTPFAPKALKAHAMGRIAKLRLVFASHRRVHSMYPDRDLGATAASALFLAGTRMAEIALNRLETGIKSGRLHPFENPVPVNWTHLCDHAMRERLRAAAANPHSIMLVDDLLYYYSAEAAQVLEHQKRALPSVTDYELPDDTTQGDDDDTDA</sequence>